<feature type="signal peptide" evidence="2">
    <location>
        <begin position="1"/>
        <end position="40"/>
    </location>
</feature>
<protein>
    <submittedName>
        <fullName evidence="3">Uncharacterized protein</fullName>
    </submittedName>
</protein>
<comment type="caution">
    <text evidence="3">The sequence shown here is derived from an EMBL/GenBank/DDBJ whole genome shotgun (WGS) entry which is preliminary data.</text>
</comment>
<dbReference type="AlphaFoldDB" id="A0A6L5JVF2"/>
<gene>
    <name evidence="3" type="ORF">GHK24_04355</name>
</gene>
<reference evidence="3 4" key="1">
    <citation type="submission" date="2019-10" db="EMBL/GenBank/DDBJ databases">
        <title>Whole-genome sequence of the purple nonsulfur photosynthetic bacterium Rhodocyclus tenuis.</title>
        <authorList>
            <person name="Kyndt J.A."/>
            <person name="Meyer T.E."/>
        </authorList>
    </citation>
    <scope>NUCLEOTIDE SEQUENCE [LARGE SCALE GENOMIC DNA]</scope>
    <source>
        <strain evidence="3 4">DSM 110</strain>
    </source>
</reference>
<accession>A0A6L5JVF2</accession>
<feature type="compositionally biased region" description="Polar residues" evidence="1">
    <location>
        <begin position="60"/>
        <end position="69"/>
    </location>
</feature>
<organism evidence="3 4">
    <name type="scientific">Rhodocyclus tenuis</name>
    <name type="common">Rhodospirillum tenue</name>
    <dbReference type="NCBI Taxonomy" id="1066"/>
    <lineage>
        <taxon>Bacteria</taxon>
        <taxon>Pseudomonadati</taxon>
        <taxon>Pseudomonadota</taxon>
        <taxon>Betaproteobacteria</taxon>
        <taxon>Rhodocyclales</taxon>
        <taxon>Rhodocyclaceae</taxon>
        <taxon>Rhodocyclus</taxon>
    </lineage>
</organism>
<proteinExistence type="predicted"/>
<sequence>MSSSDRAATRAFSSTRAATHPQACLALALLLGALAAPADAADKTPGKEQLRRLQQMQHKLEQENAQLQQEKAAADSELASVRQKADGETRRATLLRREADALKSAKDAIAARLSDTESELQRTQEQLRASDTERRRLDALAAEQKKALADCAARNEALHQQGVDLLERYEKKSCLDSALQGEPFTGLKRVEIENLIEDNRAQLDEKKLRR</sequence>
<dbReference type="OrthoDB" id="8566631at2"/>
<keyword evidence="2" id="KW-0732">Signal</keyword>
<feature type="chain" id="PRO_5026918871" evidence="2">
    <location>
        <begin position="41"/>
        <end position="210"/>
    </location>
</feature>
<evidence type="ECO:0000256" key="2">
    <source>
        <dbReference type="SAM" id="SignalP"/>
    </source>
</evidence>
<feature type="region of interest" description="Disordered" evidence="1">
    <location>
        <begin position="60"/>
        <end position="85"/>
    </location>
</feature>
<dbReference type="EMBL" id="WIXJ01000002">
    <property type="protein sequence ID" value="MQY51011.1"/>
    <property type="molecule type" value="Genomic_DNA"/>
</dbReference>
<dbReference type="Proteomes" id="UP000480275">
    <property type="component" value="Unassembled WGS sequence"/>
</dbReference>
<evidence type="ECO:0000313" key="4">
    <source>
        <dbReference type="Proteomes" id="UP000480275"/>
    </source>
</evidence>
<name>A0A6L5JVF2_RHOTE</name>
<evidence type="ECO:0000313" key="3">
    <source>
        <dbReference type="EMBL" id="MQY51011.1"/>
    </source>
</evidence>
<evidence type="ECO:0000256" key="1">
    <source>
        <dbReference type="SAM" id="MobiDB-lite"/>
    </source>
</evidence>